<dbReference type="RefSeq" id="WP_066212398.1">
    <property type="nucleotide sequence ID" value="NZ_FNSN01000003.1"/>
</dbReference>
<keyword evidence="3 8" id="KW-0812">Transmembrane</keyword>
<keyword evidence="7" id="KW-0413">Isomerase</keyword>
<evidence type="ECO:0000256" key="2">
    <source>
        <dbReference type="ARBA" id="ARBA00004829"/>
    </source>
</evidence>
<evidence type="ECO:0000256" key="3">
    <source>
        <dbReference type="ARBA" id="ARBA00022692"/>
    </source>
</evidence>
<dbReference type="GO" id="GO:0016020">
    <property type="term" value="C:membrane"/>
    <property type="evidence" value="ECO:0007669"/>
    <property type="project" value="UniProtKB-SubCell"/>
</dbReference>
<evidence type="ECO:0000256" key="7">
    <source>
        <dbReference type="ARBA" id="ARBA00023235"/>
    </source>
</evidence>
<accession>A0A1H4PTB2</accession>
<name>A0A1H4PTB2_9MICC</name>
<feature type="transmembrane region" description="Helical" evidence="8">
    <location>
        <begin position="37"/>
        <end position="66"/>
    </location>
</feature>
<dbReference type="EMBL" id="FNSN01000003">
    <property type="protein sequence ID" value="SEC10619.1"/>
    <property type="molecule type" value="Genomic_DNA"/>
</dbReference>
<comment type="subcellular location">
    <subcellularLocation>
        <location evidence="1">Membrane</location>
        <topology evidence="1">Multi-pass membrane protein</topology>
    </subcellularLocation>
</comment>
<comment type="pathway">
    <text evidence="2">Carotenoid biosynthesis.</text>
</comment>
<organism evidence="10 11">
    <name type="scientific">Arthrobacter woluwensis</name>
    <dbReference type="NCBI Taxonomy" id="156980"/>
    <lineage>
        <taxon>Bacteria</taxon>
        <taxon>Bacillati</taxon>
        <taxon>Actinomycetota</taxon>
        <taxon>Actinomycetes</taxon>
        <taxon>Micrococcales</taxon>
        <taxon>Micrococcaceae</taxon>
        <taxon>Arthrobacter</taxon>
    </lineage>
</organism>
<gene>
    <name evidence="10" type="ORF">SAMN04489745_2086</name>
</gene>
<evidence type="ECO:0000256" key="6">
    <source>
        <dbReference type="ARBA" id="ARBA00023136"/>
    </source>
</evidence>
<dbReference type="Pfam" id="PF18916">
    <property type="entry name" value="Lycopene_cyc"/>
    <property type="match status" value="1"/>
</dbReference>
<evidence type="ECO:0000256" key="4">
    <source>
        <dbReference type="ARBA" id="ARBA00022746"/>
    </source>
</evidence>
<proteinExistence type="predicted"/>
<evidence type="ECO:0000259" key="9">
    <source>
        <dbReference type="Pfam" id="PF18916"/>
    </source>
</evidence>
<feature type="domain" description="Lycopene cyclase" evidence="9">
    <location>
        <begin position="38"/>
        <end position="99"/>
    </location>
</feature>
<dbReference type="Proteomes" id="UP000182652">
    <property type="component" value="Unassembled WGS sequence"/>
</dbReference>
<evidence type="ECO:0000313" key="11">
    <source>
        <dbReference type="Proteomes" id="UP000182652"/>
    </source>
</evidence>
<dbReference type="GO" id="GO:0016117">
    <property type="term" value="P:carotenoid biosynthetic process"/>
    <property type="evidence" value="ECO:0007669"/>
    <property type="project" value="UniProtKB-KW"/>
</dbReference>
<dbReference type="GO" id="GO:0045436">
    <property type="term" value="F:lycopene beta cyclase activity"/>
    <property type="evidence" value="ECO:0007669"/>
    <property type="project" value="UniProtKB-ARBA"/>
</dbReference>
<dbReference type="InterPro" id="IPR017825">
    <property type="entry name" value="Lycopene_cyclase_dom"/>
</dbReference>
<keyword evidence="4" id="KW-0125">Carotenoid biosynthesis</keyword>
<keyword evidence="5 8" id="KW-1133">Transmembrane helix</keyword>
<evidence type="ECO:0000256" key="5">
    <source>
        <dbReference type="ARBA" id="ARBA00022989"/>
    </source>
</evidence>
<dbReference type="AlphaFoldDB" id="A0A1H4PTB2"/>
<dbReference type="STRING" id="156980.SAMN04489745_2086"/>
<reference evidence="10 11" key="1">
    <citation type="submission" date="2016-10" db="EMBL/GenBank/DDBJ databases">
        <authorList>
            <person name="de Groot N.N."/>
        </authorList>
    </citation>
    <scope>NUCLEOTIDE SEQUENCE [LARGE SCALE GENOMIC DNA]</scope>
    <source>
        <strain evidence="10 11">DSM 10495</strain>
    </source>
</reference>
<feature type="transmembrane region" description="Helical" evidence="8">
    <location>
        <begin position="86"/>
        <end position="103"/>
    </location>
</feature>
<keyword evidence="6 8" id="KW-0472">Membrane</keyword>
<protein>
    <submittedName>
        <fullName evidence="10">Lycopene cyclase domain-containing protein</fullName>
    </submittedName>
</protein>
<evidence type="ECO:0000313" key="10">
    <source>
        <dbReference type="EMBL" id="SEC10619.1"/>
    </source>
</evidence>
<sequence length="116" mass="12460">MSYLALDAVFLVVCGAVTAGVARAARRRGTRRGDARVSWPAVAIAGVVLLALTAVFDNVMIAVGLFSYDPESLSGVHLGKVPLEDFAYPVAAALMLPVLWVLLRGRERRRGHDADR</sequence>
<dbReference type="GO" id="GO:0016872">
    <property type="term" value="F:intramolecular lyase activity"/>
    <property type="evidence" value="ECO:0007669"/>
    <property type="project" value="InterPro"/>
</dbReference>
<dbReference type="NCBIfam" id="TIGR03462">
    <property type="entry name" value="CarR_dom_SF"/>
    <property type="match status" value="1"/>
</dbReference>
<evidence type="ECO:0000256" key="8">
    <source>
        <dbReference type="SAM" id="Phobius"/>
    </source>
</evidence>
<feature type="transmembrane region" description="Helical" evidence="8">
    <location>
        <begin position="6"/>
        <end position="25"/>
    </location>
</feature>
<keyword evidence="11" id="KW-1185">Reference proteome</keyword>
<evidence type="ECO:0000256" key="1">
    <source>
        <dbReference type="ARBA" id="ARBA00004141"/>
    </source>
</evidence>